<evidence type="ECO:0000256" key="1">
    <source>
        <dbReference type="ARBA" id="ARBA00022737"/>
    </source>
</evidence>
<name>A0AAV1MSZ9_SCOSC</name>
<feature type="compositionally biased region" description="Polar residues" evidence="3">
    <location>
        <begin position="873"/>
        <end position="883"/>
    </location>
</feature>
<feature type="compositionally biased region" description="Basic and acidic residues" evidence="3">
    <location>
        <begin position="690"/>
        <end position="705"/>
    </location>
</feature>
<dbReference type="PROSITE" id="PS50012">
    <property type="entry name" value="RCC1_3"/>
    <property type="match status" value="7"/>
</dbReference>
<feature type="repeat" description="RCC1" evidence="2">
    <location>
        <begin position="358"/>
        <end position="415"/>
    </location>
</feature>
<evidence type="ECO:0000313" key="6">
    <source>
        <dbReference type="EMBL" id="CAK6950124.1"/>
    </source>
</evidence>
<sequence>MSAVWKYFSKAVLQQHAMSASRDFARNSGKDTGPTDADSDKEKLPEDSEKAKKITTKIAEFIALDDQPLSVVANVGVLGVLEYLEPQYFTNSDNLRISKESFIQEVTKIEESRATSQEQEAAEPVTKASRQEASSSLGSVLDEILEECQLEPRSVSTTSADVQVQIYLSQQTIPRKSNPLDYWKTHAAQFPSLAAVAATFLCDPCTSVDSERLFECPTSLMKNGTGSLLTGTYSEFDMHLLCWGSGELGQTGHGRPGDVSPEEAHLREFTVARLGEVKLMACGSSHSIVVTVDNEIFTWGNGTSGQLGDGNKMVRDQAVRVKLPPGLNVEGSHINVGVVNIVGVACGSRHSFIWTESGLVYGFGNNFYAQLGYDFQRADFKEHQLVPRLFQNLPSSLNISQVACGEQHTLFALEDGSVTAVQNDYGQIGIGSNENVTVPCFVECLVHVSKVTCGANHNLALTGDGSLFQWGCGRACVNTQKNILFPEEVTLPSSTVKDIAGGCWHNLLLTDGGNVFSWGMGQEGQLGLGENWIHVSTPRLLGHSQLSEVTQIQAGDSYSAAVTAGGELLLWGQIPCVSQVSDHPGLKRIWTPQLVPLAGRKVCGVACGTWHMVALTAASEEKNTECAHPETEAHFRDLVSNPLPTEHTEKENTVKDSRQVRHMLLQGPGKPEGSEEQEKDEESGSAEEEEVHKERAKGEGDEALHESAFTVARSTTGMDRTGNRYSSIKSNQGDERDGGRTAGPWELKDWCRRRGSKEVVFPTMHLLPRSEGRQFRPTASTLPRLLTRQQTHGRILTETIQDRATCLSKLVQKSGSDSSPTLGPKPKPPGRCTGPGAQTIARSSIRLYTGVESPIYSSSLHLSPEKKGPRVETSFSPTLSSSKTFRHCPKHRRVVSSSVTSWKNL</sequence>
<feature type="repeat" description="RCC1" evidence="2">
    <location>
        <begin position="465"/>
        <end position="512"/>
    </location>
</feature>
<dbReference type="EMBL" id="CAWUFR010000003">
    <property type="protein sequence ID" value="CAK6950124.1"/>
    <property type="molecule type" value="Genomic_DNA"/>
</dbReference>
<feature type="compositionally biased region" description="Polar residues" evidence="3">
    <location>
        <begin position="712"/>
        <end position="731"/>
    </location>
</feature>
<feature type="domain" description="HAT C-terminal dimerisation" evidence="4">
    <location>
        <begin position="165"/>
        <end position="215"/>
    </location>
</feature>
<dbReference type="Gene3D" id="2.130.10.30">
    <property type="entry name" value="Regulator of chromosome condensation 1/beta-lactamase-inhibitor protein II"/>
    <property type="match status" value="2"/>
</dbReference>
<dbReference type="InterPro" id="IPR008906">
    <property type="entry name" value="HATC_C_dom"/>
</dbReference>
<evidence type="ECO:0000256" key="2">
    <source>
        <dbReference type="PROSITE-ProRule" id="PRU00235"/>
    </source>
</evidence>
<feature type="region of interest" description="Disordered" evidence="3">
    <location>
        <begin position="110"/>
        <end position="132"/>
    </location>
</feature>
<feature type="region of interest" description="Disordered" evidence="3">
    <location>
        <begin position="811"/>
        <end position="836"/>
    </location>
</feature>
<organism evidence="6 7">
    <name type="scientific">Scomber scombrus</name>
    <name type="common">Atlantic mackerel</name>
    <name type="synonym">Scomber vernalis</name>
    <dbReference type="NCBI Taxonomy" id="13677"/>
    <lineage>
        <taxon>Eukaryota</taxon>
        <taxon>Metazoa</taxon>
        <taxon>Chordata</taxon>
        <taxon>Craniata</taxon>
        <taxon>Vertebrata</taxon>
        <taxon>Euteleostomi</taxon>
        <taxon>Actinopterygii</taxon>
        <taxon>Neopterygii</taxon>
        <taxon>Teleostei</taxon>
        <taxon>Neoteleostei</taxon>
        <taxon>Acanthomorphata</taxon>
        <taxon>Pelagiaria</taxon>
        <taxon>Scombriformes</taxon>
        <taxon>Scombridae</taxon>
        <taxon>Scomber</taxon>
    </lineage>
</organism>
<dbReference type="PRINTS" id="PR00633">
    <property type="entry name" value="RCCNDNSATION"/>
</dbReference>
<feature type="repeat" description="RCC1" evidence="2">
    <location>
        <begin position="513"/>
        <end position="565"/>
    </location>
</feature>
<dbReference type="InterPro" id="IPR000408">
    <property type="entry name" value="Reg_chr_condens"/>
</dbReference>
<evidence type="ECO:0000256" key="3">
    <source>
        <dbReference type="SAM" id="MobiDB-lite"/>
    </source>
</evidence>
<dbReference type="InterPro" id="IPR058923">
    <property type="entry name" value="RCC1-like_dom"/>
</dbReference>
<feature type="compositionally biased region" description="Basic and acidic residues" evidence="3">
    <location>
        <begin position="38"/>
        <end position="49"/>
    </location>
</feature>
<feature type="repeat" description="RCC1" evidence="2">
    <location>
        <begin position="415"/>
        <end position="464"/>
    </location>
</feature>
<proteinExistence type="predicted"/>
<feature type="compositionally biased region" description="Polar residues" evidence="3">
    <location>
        <begin position="811"/>
        <end position="821"/>
    </location>
</feature>
<feature type="compositionally biased region" description="Basic and acidic residues" evidence="3">
    <location>
        <begin position="646"/>
        <end position="659"/>
    </location>
</feature>
<dbReference type="InterPro" id="IPR012337">
    <property type="entry name" value="RNaseH-like_sf"/>
</dbReference>
<feature type="region of interest" description="Disordered" evidence="3">
    <location>
        <begin position="640"/>
        <end position="659"/>
    </location>
</feature>
<evidence type="ECO:0000259" key="5">
    <source>
        <dbReference type="Pfam" id="PF25390"/>
    </source>
</evidence>
<gene>
    <name evidence="6" type="ORF">FSCOSCO3_A015297</name>
</gene>
<feature type="compositionally biased region" description="Acidic residues" evidence="3">
    <location>
        <begin position="674"/>
        <end position="689"/>
    </location>
</feature>
<comment type="caution">
    <text evidence="6">The sequence shown here is derived from an EMBL/GenBank/DDBJ whole genome shotgun (WGS) entry which is preliminary data.</text>
</comment>
<keyword evidence="1" id="KW-0677">Repeat</keyword>
<feature type="region of interest" description="Disordered" evidence="3">
    <location>
        <begin position="859"/>
        <end position="887"/>
    </location>
</feature>
<dbReference type="Proteomes" id="UP001314229">
    <property type="component" value="Unassembled WGS sequence"/>
</dbReference>
<feature type="region of interest" description="Disordered" evidence="3">
    <location>
        <begin position="665"/>
        <end position="742"/>
    </location>
</feature>
<accession>A0AAV1MSZ9</accession>
<dbReference type="Pfam" id="PF25390">
    <property type="entry name" value="WD40_RLD"/>
    <property type="match status" value="1"/>
</dbReference>
<feature type="repeat" description="RCC1" evidence="2">
    <location>
        <begin position="566"/>
        <end position="618"/>
    </location>
</feature>
<dbReference type="AlphaFoldDB" id="A0AAV1MSZ9"/>
<dbReference type="PANTHER" id="PTHR22870:SF408">
    <property type="entry name" value="OS09G0560450 PROTEIN"/>
    <property type="match status" value="1"/>
</dbReference>
<dbReference type="Pfam" id="PF05699">
    <property type="entry name" value="Dimer_Tnp_hAT"/>
    <property type="match status" value="1"/>
</dbReference>
<dbReference type="Pfam" id="PF00415">
    <property type="entry name" value="RCC1"/>
    <property type="match status" value="1"/>
</dbReference>
<dbReference type="InterPro" id="IPR051210">
    <property type="entry name" value="Ub_ligase/GEF_domain"/>
</dbReference>
<keyword evidence="7" id="KW-1185">Reference proteome</keyword>
<dbReference type="SUPFAM" id="SSF50985">
    <property type="entry name" value="RCC1/BLIP-II"/>
    <property type="match status" value="1"/>
</dbReference>
<dbReference type="PROSITE" id="PS00626">
    <property type="entry name" value="RCC1_2"/>
    <property type="match status" value="1"/>
</dbReference>
<evidence type="ECO:0000313" key="7">
    <source>
        <dbReference type="Proteomes" id="UP001314229"/>
    </source>
</evidence>
<feature type="region of interest" description="Disordered" evidence="3">
    <location>
        <begin position="21"/>
        <end position="49"/>
    </location>
</feature>
<feature type="repeat" description="RCC1" evidence="2">
    <location>
        <begin position="238"/>
        <end position="293"/>
    </location>
</feature>
<dbReference type="SUPFAM" id="SSF53098">
    <property type="entry name" value="Ribonuclease H-like"/>
    <property type="match status" value="1"/>
</dbReference>
<evidence type="ECO:0000259" key="4">
    <source>
        <dbReference type="Pfam" id="PF05699"/>
    </source>
</evidence>
<dbReference type="PANTHER" id="PTHR22870">
    <property type="entry name" value="REGULATOR OF CHROMOSOME CONDENSATION"/>
    <property type="match status" value="1"/>
</dbReference>
<feature type="domain" description="RCC1-like" evidence="5">
    <location>
        <begin position="239"/>
        <end position="477"/>
    </location>
</feature>
<reference evidence="6 7" key="1">
    <citation type="submission" date="2024-01" db="EMBL/GenBank/DDBJ databases">
        <authorList>
            <person name="Alioto T."/>
            <person name="Alioto T."/>
            <person name="Gomez Garrido J."/>
        </authorList>
    </citation>
    <scope>NUCLEOTIDE SEQUENCE [LARGE SCALE GENOMIC DNA]</scope>
</reference>
<feature type="repeat" description="RCC1" evidence="2">
    <location>
        <begin position="294"/>
        <end position="357"/>
    </location>
</feature>
<dbReference type="InterPro" id="IPR009091">
    <property type="entry name" value="RCC1/BLIP-II"/>
</dbReference>
<dbReference type="GO" id="GO:0046983">
    <property type="term" value="F:protein dimerization activity"/>
    <property type="evidence" value="ECO:0007669"/>
    <property type="project" value="InterPro"/>
</dbReference>
<protein>
    <submittedName>
        <fullName evidence="6">Probable E3 ubiquitin-protein ligase HERC2 isoform X4</fullName>
    </submittedName>
</protein>